<dbReference type="InterPro" id="IPR002577">
    <property type="entry name" value="HTH_HxlR"/>
</dbReference>
<proteinExistence type="predicted"/>
<reference evidence="6" key="1">
    <citation type="journal article" date="2006" name="Chem. Biol.">
        <title>Analysis of the ambruticin and jerangolid gene clusters of Sorangium cellulosum reveals unusual mechanisms of polyketide biosynthesis.</title>
        <authorList>
            <person name="Julien B."/>
            <person name="Tian Z.Q."/>
            <person name="Reid R."/>
            <person name="Reeves C.D."/>
        </authorList>
    </citation>
    <scope>NUCLEOTIDE SEQUENCE</scope>
    <source>
        <strain evidence="6">So ce10</strain>
    </source>
</reference>
<dbReference type="InterPro" id="IPR036388">
    <property type="entry name" value="WH-like_DNA-bd_sf"/>
</dbReference>
<dbReference type="InterPro" id="IPR036390">
    <property type="entry name" value="WH_DNA-bd_sf"/>
</dbReference>
<keyword evidence="2" id="KW-0238">DNA-binding</keyword>
<dbReference type="PANTHER" id="PTHR33204">
    <property type="entry name" value="TRANSCRIPTIONAL REGULATOR, MARR FAMILY"/>
    <property type="match status" value="1"/>
</dbReference>
<dbReference type="SUPFAM" id="SSF46785">
    <property type="entry name" value="Winged helix' DNA-binding domain"/>
    <property type="match status" value="1"/>
</dbReference>
<organism evidence="6">
    <name type="scientific">Sorangium cellulosum</name>
    <name type="common">Polyangium cellulosum</name>
    <dbReference type="NCBI Taxonomy" id="56"/>
    <lineage>
        <taxon>Bacteria</taxon>
        <taxon>Pseudomonadati</taxon>
        <taxon>Myxococcota</taxon>
        <taxon>Polyangia</taxon>
        <taxon>Polyangiales</taxon>
        <taxon>Polyangiaceae</taxon>
        <taxon>Sorangium</taxon>
    </lineage>
</organism>
<evidence type="ECO:0000259" key="5">
    <source>
        <dbReference type="PROSITE" id="PS51118"/>
    </source>
</evidence>
<evidence type="ECO:0000313" key="6">
    <source>
        <dbReference type="EMBL" id="ABK32276.1"/>
    </source>
</evidence>
<dbReference type="AlphaFoldDB" id="A1YBS3"/>
<name>A1YBS3_SORCE</name>
<gene>
    <name evidence="6" type="primary">amb8</name>
</gene>
<dbReference type="EMBL" id="DQ897667">
    <property type="protein sequence ID" value="ABK32276.1"/>
    <property type="molecule type" value="Genomic_DNA"/>
</dbReference>
<keyword evidence="1" id="KW-0805">Transcription regulation</keyword>
<feature type="compositionally biased region" description="Low complexity" evidence="4">
    <location>
        <begin position="192"/>
        <end position="207"/>
    </location>
</feature>
<evidence type="ECO:0000256" key="2">
    <source>
        <dbReference type="ARBA" id="ARBA00023125"/>
    </source>
</evidence>
<dbReference type="GO" id="GO:0003677">
    <property type="term" value="F:DNA binding"/>
    <property type="evidence" value="ECO:0007669"/>
    <property type="project" value="UniProtKB-KW"/>
</dbReference>
<accession>A1YBS3</accession>
<dbReference type="InterPro" id="IPR011991">
    <property type="entry name" value="ArsR-like_HTH"/>
</dbReference>
<evidence type="ECO:0000256" key="3">
    <source>
        <dbReference type="ARBA" id="ARBA00023163"/>
    </source>
</evidence>
<protein>
    <submittedName>
        <fullName evidence="6">Amb8</fullName>
    </submittedName>
</protein>
<dbReference type="Pfam" id="PF01638">
    <property type="entry name" value="HxlR"/>
    <property type="match status" value="1"/>
</dbReference>
<dbReference type="PROSITE" id="PS51118">
    <property type="entry name" value="HTH_HXLR"/>
    <property type="match status" value="1"/>
</dbReference>
<dbReference type="GO" id="GO:0006355">
    <property type="term" value="P:regulation of DNA-templated transcription"/>
    <property type="evidence" value="ECO:0007669"/>
    <property type="project" value="UniProtKB-ARBA"/>
</dbReference>
<evidence type="ECO:0000256" key="4">
    <source>
        <dbReference type="SAM" id="MobiDB-lite"/>
    </source>
</evidence>
<dbReference type="CDD" id="cd00090">
    <property type="entry name" value="HTH_ARSR"/>
    <property type="match status" value="1"/>
</dbReference>
<feature type="domain" description="HTH hxlR-type" evidence="5">
    <location>
        <begin position="95"/>
        <end position="194"/>
    </location>
</feature>
<keyword evidence="3" id="KW-0804">Transcription</keyword>
<evidence type="ECO:0000256" key="1">
    <source>
        <dbReference type="ARBA" id="ARBA00023015"/>
    </source>
</evidence>
<feature type="compositionally biased region" description="Basic residues" evidence="4">
    <location>
        <begin position="208"/>
        <end position="227"/>
    </location>
</feature>
<dbReference type="PANTHER" id="PTHR33204:SF37">
    <property type="entry name" value="HTH-TYPE TRANSCRIPTIONAL REGULATOR YODB"/>
    <property type="match status" value="1"/>
</dbReference>
<sequence length="235" mass="24859">MGTLPSPARQRVIGAITRRFGSDRGPSLKGLNSRSAAVVTIDAPCKEDVTSEREAASVKEASWTRATSCQGTSFLVVKGSSCPGRGMKHSCQHLCDGFQAAMDVLAKPWNGLIIATLDEGPLRFGEIGERLDAISDRMLSSRLKELEALGLVVRRVLPGPPVRVEYELTDSGRGFQAVAQAISRWGEMLAESAPRAGTGASSSSGARGRVKAKAGRAAPRTRSRNAARVRGEGTA</sequence>
<feature type="region of interest" description="Disordered" evidence="4">
    <location>
        <begin position="192"/>
        <end position="235"/>
    </location>
</feature>
<dbReference type="Gene3D" id="1.10.10.10">
    <property type="entry name" value="Winged helix-like DNA-binding domain superfamily/Winged helix DNA-binding domain"/>
    <property type="match status" value="1"/>
</dbReference>